<feature type="transmembrane region" description="Helical" evidence="8">
    <location>
        <begin position="94"/>
        <end position="112"/>
    </location>
</feature>
<organism evidence="9 10">
    <name type="scientific">Nocardiopsis codii</name>
    <dbReference type="NCBI Taxonomy" id="3065942"/>
    <lineage>
        <taxon>Bacteria</taxon>
        <taxon>Bacillati</taxon>
        <taxon>Actinomycetota</taxon>
        <taxon>Actinomycetes</taxon>
        <taxon>Streptosporangiales</taxon>
        <taxon>Nocardiopsidaceae</taxon>
        <taxon>Nocardiopsis</taxon>
    </lineage>
</organism>
<feature type="transmembrane region" description="Helical" evidence="8">
    <location>
        <begin position="69"/>
        <end position="88"/>
    </location>
</feature>
<comment type="caution">
    <text evidence="9">The sequence shown here is derived from an EMBL/GenBank/DDBJ whole genome shotgun (WGS) entry which is preliminary data.</text>
</comment>
<comment type="similarity">
    <text evidence="2 8">Belongs to the 4-toluene sulfonate uptake permease (TSUP) (TC 2.A.102) family.</text>
</comment>
<protein>
    <recommendedName>
        <fullName evidence="8">Probable membrane transporter protein</fullName>
    </recommendedName>
</protein>
<evidence type="ECO:0000313" key="10">
    <source>
        <dbReference type="Proteomes" id="UP001356095"/>
    </source>
</evidence>
<evidence type="ECO:0000256" key="4">
    <source>
        <dbReference type="ARBA" id="ARBA00022475"/>
    </source>
</evidence>
<dbReference type="Proteomes" id="UP001356095">
    <property type="component" value="Unassembled WGS sequence"/>
</dbReference>
<keyword evidence="5 8" id="KW-0812">Transmembrane</keyword>
<keyword evidence="6 8" id="KW-1133">Transmembrane helix</keyword>
<evidence type="ECO:0000256" key="8">
    <source>
        <dbReference type="RuleBase" id="RU363041"/>
    </source>
</evidence>
<keyword evidence="3" id="KW-0813">Transport</keyword>
<name>A0ABU7K2X7_9ACTN</name>
<feature type="transmembrane region" description="Helical" evidence="8">
    <location>
        <begin position="161"/>
        <end position="181"/>
    </location>
</feature>
<dbReference type="Pfam" id="PF01925">
    <property type="entry name" value="TauE"/>
    <property type="match status" value="1"/>
</dbReference>
<keyword evidence="4 8" id="KW-1003">Cell membrane</keyword>
<feature type="transmembrane region" description="Helical" evidence="8">
    <location>
        <begin position="34"/>
        <end position="57"/>
    </location>
</feature>
<dbReference type="RefSeq" id="WP_330090395.1">
    <property type="nucleotide sequence ID" value="NZ_JAUZMY010000003.1"/>
</dbReference>
<evidence type="ECO:0000256" key="3">
    <source>
        <dbReference type="ARBA" id="ARBA00022448"/>
    </source>
</evidence>
<reference evidence="9 10" key="1">
    <citation type="submission" date="2023-08" db="EMBL/GenBank/DDBJ databases">
        <authorList>
            <person name="Girao M."/>
            <person name="Carvalho M.F."/>
        </authorList>
    </citation>
    <scope>NUCLEOTIDE SEQUENCE [LARGE SCALE GENOMIC DNA]</scope>
    <source>
        <strain evidence="9 10">CT-R113</strain>
    </source>
</reference>
<feature type="transmembrane region" description="Helical" evidence="8">
    <location>
        <begin position="217"/>
        <end position="238"/>
    </location>
</feature>
<accession>A0ABU7K2X7</accession>
<dbReference type="EMBL" id="JAUZMY010000003">
    <property type="protein sequence ID" value="MEE2036605.1"/>
    <property type="molecule type" value="Genomic_DNA"/>
</dbReference>
<dbReference type="PANTHER" id="PTHR30269">
    <property type="entry name" value="TRANSMEMBRANE PROTEIN YFCA"/>
    <property type="match status" value="1"/>
</dbReference>
<comment type="subcellular location">
    <subcellularLocation>
        <location evidence="1 8">Cell membrane</location>
        <topology evidence="1 8">Multi-pass membrane protein</topology>
    </subcellularLocation>
</comment>
<feature type="transmembrane region" description="Helical" evidence="8">
    <location>
        <begin position="187"/>
        <end position="205"/>
    </location>
</feature>
<gene>
    <name evidence="9" type="ORF">Q8791_05125</name>
</gene>
<evidence type="ECO:0000256" key="1">
    <source>
        <dbReference type="ARBA" id="ARBA00004651"/>
    </source>
</evidence>
<evidence type="ECO:0000256" key="7">
    <source>
        <dbReference type="ARBA" id="ARBA00023136"/>
    </source>
</evidence>
<dbReference type="PANTHER" id="PTHR30269:SF37">
    <property type="entry name" value="MEMBRANE TRANSPORTER PROTEIN"/>
    <property type="match status" value="1"/>
</dbReference>
<evidence type="ECO:0000256" key="5">
    <source>
        <dbReference type="ARBA" id="ARBA00022692"/>
    </source>
</evidence>
<keyword evidence="7 8" id="KW-0472">Membrane</keyword>
<dbReference type="InterPro" id="IPR002781">
    <property type="entry name" value="TM_pro_TauE-like"/>
</dbReference>
<proteinExistence type="inferred from homology"/>
<sequence length="240" mass="24924">MLVISCVFLVLALGSLVRTTTGFGFSLVAVPPLALLVDPVTAVVVAGLMSAPVSVWISARDRRHVDRRLAALFLGFGLAGVPFGVWLLNALSERVLMVAIAVMVLAGTFLVWRRTRIPGGTPVLAGVSALSGASFASTGIDGPLMVAALQGTGMEPRVQRATLSVMFSATSAASLAGFWVSGRLTPVVGSLLLVGIPAMLVGMAAGERVFRRLDAELFRRAVLGLLLISSVSVVTRVVTA</sequence>
<evidence type="ECO:0000256" key="2">
    <source>
        <dbReference type="ARBA" id="ARBA00009142"/>
    </source>
</evidence>
<evidence type="ECO:0000313" key="9">
    <source>
        <dbReference type="EMBL" id="MEE2036605.1"/>
    </source>
</evidence>
<evidence type="ECO:0000256" key="6">
    <source>
        <dbReference type="ARBA" id="ARBA00022989"/>
    </source>
</evidence>
<keyword evidence="10" id="KW-1185">Reference proteome</keyword>
<dbReference type="InterPro" id="IPR052017">
    <property type="entry name" value="TSUP"/>
</dbReference>